<dbReference type="EMBL" id="CP038441">
    <property type="protein sequence ID" value="QJT22593.1"/>
    <property type="molecule type" value="Genomic_DNA"/>
</dbReference>
<evidence type="ECO:0000313" key="1">
    <source>
        <dbReference type="EMBL" id="QJT22593.1"/>
    </source>
</evidence>
<name>A0A6M4YTN0_AERME</name>
<dbReference type="Proteomes" id="UP000501427">
    <property type="component" value="Chromosome"/>
</dbReference>
<reference evidence="1 2" key="1">
    <citation type="submission" date="2019-03" db="EMBL/GenBank/DDBJ databases">
        <title>Novel transposon Tn6433 accelerates the dissemination of tet(E) in Aeromonas from aerobic biofilm under oxytetracycline stress.</title>
        <authorList>
            <person name="Shi Y."/>
            <person name="Tian Z."/>
            <person name="Zhang Y."/>
            <person name="Zhang H."/>
            <person name="Yang M."/>
        </authorList>
    </citation>
    <scope>NUCLEOTIDE SEQUENCE [LARGE SCALE GENOMIC DNA]</scope>
    <source>
        <strain evidence="1 2">T0.1-19</strain>
    </source>
</reference>
<gene>
    <name evidence="1" type="ORF">E4184_15025</name>
</gene>
<accession>A0A6M4YTN0</accession>
<dbReference type="InterPro" id="IPR025048">
    <property type="entry name" value="DUF3987"/>
</dbReference>
<evidence type="ECO:0000313" key="2">
    <source>
        <dbReference type="Proteomes" id="UP000501427"/>
    </source>
</evidence>
<dbReference type="Pfam" id="PF13148">
    <property type="entry name" value="DUF3987"/>
    <property type="match status" value="1"/>
</dbReference>
<sequence length="468" mass="53492">MTIHIENEFPVNAFPEKARNAIYELSNIYKAPVALIGSSIIGAISLASQNKVDVCRLNGIRGPVSISLLIEAVSGERKSTLDNAVMKPFYQLENEYFEIYKKDFLTYNLEMEIYNSEKKRILASIRRDGKSVNAENELKELMLTMPVKPTRYRFIFNDATPAALKEYLCGEWRAIGLMSDEAGNIFNGHAFKELPFINKLWDGADISVDRKNEPEALIKNARLTISLMVQPKTFKSFLERKGELAKDLGVFARFFVCSPKSTQGTRQIHNPIVSSEHLPIFHRRIMELARESINVRGEEDRVCLRFSPEAQERWITFYNQAEGLIGVFGHFDDVKDYISKLSDNLARLAALLHHFNGGGGDIPLSILENAISITCWYGDEYRRMFGKNQGISQSEIDANELHSWIIEYCKSKNVPYIRKQTLFHYGPNRLREAEKLNEILNLLLSQGRILGGKVGKRYFIQPIESFNF</sequence>
<dbReference type="RefSeq" id="WP_171276463.1">
    <property type="nucleotide sequence ID" value="NZ_CAWPJG010000001.1"/>
</dbReference>
<organism evidence="1 2">
    <name type="scientific">Aeromonas media</name>
    <dbReference type="NCBI Taxonomy" id="651"/>
    <lineage>
        <taxon>Bacteria</taxon>
        <taxon>Pseudomonadati</taxon>
        <taxon>Pseudomonadota</taxon>
        <taxon>Gammaproteobacteria</taxon>
        <taxon>Aeromonadales</taxon>
        <taxon>Aeromonadaceae</taxon>
        <taxon>Aeromonas</taxon>
    </lineage>
</organism>
<protein>
    <submittedName>
        <fullName evidence="1">DUF3987 domain-containing protein</fullName>
    </submittedName>
</protein>
<dbReference type="AlphaFoldDB" id="A0A6M4YTN0"/>
<proteinExistence type="predicted"/>